<evidence type="ECO:0000313" key="3">
    <source>
        <dbReference type="Proteomes" id="UP000094112"/>
    </source>
</evidence>
<feature type="transmembrane region" description="Helical" evidence="1">
    <location>
        <begin position="16"/>
        <end position="39"/>
    </location>
</feature>
<keyword evidence="1" id="KW-0812">Transmembrane</keyword>
<dbReference type="GeneID" id="30197695"/>
<keyword evidence="1" id="KW-0472">Membrane</keyword>
<name>A0A1E3P048_WICAA</name>
<keyword evidence="3" id="KW-1185">Reference proteome</keyword>
<dbReference type="RefSeq" id="XP_019037932.1">
    <property type="nucleotide sequence ID" value="XM_019180449.1"/>
</dbReference>
<evidence type="ECO:0000256" key="1">
    <source>
        <dbReference type="SAM" id="Phobius"/>
    </source>
</evidence>
<reference evidence="2 3" key="1">
    <citation type="journal article" date="2016" name="Proc. Natl. Acad. Sci. U.S.A.">
        <title>Comparative genomics of biotechnologically important yeasts.</title>
        <authorList>
            <person name="Riley R."/>
            <person name="Haridas S."/>
            <person name="Wolfe K.H."/>
            <person name="Lopes M.R."/>
            <person name="Hittinger C.T."/>
            <person name="Goeker M."/>
            <person name="Salamov A.A."/>
            <person name="Wisecaver J.H."/>
            <person name="Long T.M."/>
            <person name="Calvey C.H."/>
            <person name="Aerts A.L."/>
            <person name="Barry K.W."/>
            <person name="Choi C."/>
            <person name="Clum A."/>
            <person name="Coughlan A.Y."/>
            <person name="Deshpande S."/>
            <person name="Douglass A.P."/>
            <person name="Hanson S.J."/>
            <person name="Klenk H.-P."/>
            <person name="LaButti K.M."/>
            <person name="Lapidus A."/>
            <person name="Lindquist E.A."/>
            <person name="Lipzen A.M."/>
            <person name="Meier-Kolthoff J.P."/>
            <person name="Ohm R.A."/>
            <person name="Otillar R.P."/>
            <person name="Pangilinan J.L."/>
            <person name="Peng Y."/>
            <person name="Rokas A."/>
            <person name="Rosa C.A."/>
            <person name="Scheuner C."/>
            <person name="Sibirny A.A."/>
            <person name="Slot J.C."/>
            <person name="Stielow J.B."/>
            <person name="Sun H."/>
            <person name="Kurtzman C.P."/>
            <person name="Blackwell M."/>
            <person name="Grigoriev I.V."/>
            <person name="Jeffries T.W."/>
        </authorList>
    </citation>
    <scope>NUCLEOTIDE SEQUENCE [LARGE SCALE GENOMIC DNA]</scope>
    <source>
        <strain evidence="3">ATCC 58044 / CBS 1984 / NCYC 433 / NRRL Y-366-8</strain>
    </source>
</reference>
<protein>
    <submittedName>
        <fullName evidence="2">Uncharacterized protein</fullName>
    </submittedName>
</protein>
<dbReference type="OrthoDB" id="10500090at2759"/>
<dbReference type="EMBL" id="KV454211">
    <property type="protein sequence ID" value="ODQ58725.1"/>
    <property type="molecule type" value="Genomic_DNA"/>
</dbReference>
<gene>
    <name evidence="2" type="ORF">WICANDRAFT_105596</name>
</gene>
<evidence type="ECO:0000313" key="2">
    <source>
        <dbReference type="EMBL" id="ODQ58725.1"/>
    </source>
</evidence>
<accession>A0A1E3P048</accession>
<dbReference type="AlphaFoldDB" id="A0A1E3P048"/>
<proteinExistence type="predicted"/>
<sequence>MLQVTLEVVLVLWNQLIHMLLVVLVGDGLGVLVGALRLLELFGRLSIRILILESVSSSLASRFNTGPLPHCITAIPPHAQTFFQEAALHSGSSSIMYLMSIHRAPKRKNLEKPSTHESLIVCPCAFPSNAISYHPQVYSAYLKNVLEIHKNVSFATVRDYKDIEATIRRLGSEVVVFNYDFMKPNLSDFQLSSIHWEGIPDWKMPDIVHWIKKRKGIPKLLRKSSFQFDIVSNAPFYDLSGALNSSDIMIEHFNSLLANAKLRWSRL</sequence>
<organism evidence="2 3">
    <name type="scientific">Wickerhamomyces anomalus (strain ATCC 58044 / CBS 1984 / NCYC 433 / NRRL Y-366-8)</name>
    <name type="common">Yeast</name>
    <name type="synonym">Hansenula anomala</name>
    <dbReference type="NCBI Taxonomy" id="683960"/>
    <lineage>
        <taxon>Eukaryota</taxon>
        <taxon>Fungi</taxon>
        <taxon>Dikarya</taxon>
        <taxon>Ascomycota</taxon>
        <taxon>Saccharomycotina</taxon>
        <taxon>Saccharomycetes</taxon>
        <taxon>Phaffomycetales</taxon>
        <taxon>Wickerhamomycetaceae</taxon>
        <taxon>Wickerhamomyces</taxon>
    </lineage>
</organism>
<keyword evidence="1" id="KW-1133">Transmembrane helix</keyword>
<dbReference type="Proteomes" id="UP000094112">
    <property type="component" value="Unassembled WGS sequence"/>
</dbReference>